<evidence type="ECO:0000313" key="2">
    <source>
        <dbReference type="EMBL" id="MDN4488200.1"/>
    </source>
</evidence>
<reference evidence="2" key="1">
    <citation type="submission" date="2023-06" db="EMBL/GenBank/DDBJ databases">
        <title>Sysu t00039.</title>
        <authorList>
            <person name="Gao L."/>
            <person name="Fang B.-Z."/>
            <person name="Li W.-J."/>
        </authorList>
    </citation>
    <scope>NUCLEOTIDE SEQUENCE</scope>
    <source>
        <strain evidence="2">SYSU T00039</strain>
    </source>
</reference>
<dbReference type="PROSITE" id="PS51318">
    <property type="entry name" value="TAT"/>
    <property type="match status" value="1"/>
</dbReference>
<accession>A0AAW7M4C5</accession>
<feature type="chain" id="PRO_5043431809" evidence="1">
    <location>
        <begin position="35"/>
        <end position="154"/>
    </location>
</feature>
<dbReference type="InterPro" id="IPR006311">
    <property type="entry name" value="TAT_signal"/>
</dbReference>
<name>A0AAW7M4C5_9MICO</name>
<keyword evidence="3" id="KW-1185">Reference proteome</keyword>
<organism evidence="2 3">
    <name type="scientific">Demequina lignilytica</name>
    <dbReference type="NCBI Taxonomy" id="3051663"/>
    <lineage>
        <taxon>Bacteria</taxon>
        <taxon>Bacillati</taxon>
        <taxon>Actinomycetota</taxon>
        <taxon>Actinomycetes</taxon>
        <taxon>Micrococcales</taxon>
        <taxon>Demequinaceae</taxon>
        <taxon>Demequina</taxon>
    </lineage>
</organism>
<sequence length="154" mass="15386">MTEQSTGVSRRRVIQGAAWATPAILVASAAPALAASGDAPSVNLGGSASHNGTSIAYSISVAVGGPVDSYLDTGFTLTFNLPRSGGTWGTTPAGWSRSGNVFTYLGGRVSASTVTLSLSHNWNNGSGLQGSTTAVSLSGQSGFGAVSQSRSYLA</sequence>
<keyword evidence="1" id="KW-0732">Signal</keyword>
<dbReference type="RefSeq" id="WP_301144539.1">
    <property type="nucleotide sequence ID" value="NZ_JAUHPX010000004.1"/>
</dbReference>
<gene>
    <name evidence="2" type="ORF">QQX10_08475</name>
</gene>
<dbReference type="EMBL" id="JAUHPX010000004">
    <property type="protein sequence ID" value="MDN4488200.1"/>
    <property type="molecule type" value="Genomic_DNA"/>
</dbReference>
<proteinExistence type="predicted"/>
<feature type="signal peptide" evidence="1">
    <location>
        <begin position="1"/>
        <end position="34"/>
    </location>
</feature>
<evidence type="ECO:0000256" key="1">
    <source>
        <dbReference type="SAM" id="SignalP"/>
    </source>
</evidence>
<evidence type="ECO:0000313" key="3">
    <source>
        <dbReference type="Proteomes" id="UP001172737"/>
    </source>
</evidence>
<comment type="caution">
    <text evidence="2">The sequence shown here is derived from an EMBL/GenBank/DDBJ whole genome shotgun (WGS) entry which is preliminary data.</text>
</comment>
<dbReference type="Proteomes" id="UP001172737">
    <property type="component" value="Unassembled WGS sequence"/>
</dbReference>
<dbReference type="AlphaFoldDB" id="A0AAW7M4C5"/>
<protein>
    <submittedName>
        <fullName evidence="2">Uncharacterized protein</fullName>
    </submittedName>
</protein>